<proteinExistence type="predicted"/>
<protein>
    <recommendedName>
        <fullName evidence="3">Polyketide synthase</fullName>
    </recommendedName>
</protein>
<organism evidence="1 2">
    <name type="scientific">Peronospora matthiolae</name>
    <dbReference type="NCBI Taxonomy" id="2874970"/>
    <lineage>
        <taxon>Eukaryota</taxon>
        <taxon>Sar</taxon>
        <taxon>Stramenopiles</taxon>
        <taxon>Oomycota</taxon>
        <taxon>Peronosporomycetes</taxon>
        <taxon>Peronosporales</taxon>
        <taxon>Peronosporaceae</taxon>
        <taxon>Peronospora</taxon>
    </lineage>
</organism>
<evidence type="ECO:0008006" key="3">
    <source>
        <dbReference type="Google" id="ProtNLM"/>
    </source>
</evidence>
<dbReference type="AlphaFoldDB" id="A0AAV1UEW0"/>
<sequence>MVQQRRVGSKIADSSRYMNEVKCTDAGSHAVAGSARRSDEGVLCYTSNVVRTVVSNSQYTRNLDVSRRPHWDGTPIEDEGCLEGSDNFLHTVSGSFSCGYVSRICIDTFQNRV</sequence>
<dbReference type="EMBL" id="CAKLBY020000187">
    <property type="protein sequence ID" value="CAK7931905.1"/>
    <property type="molecule type" value="Genomic_DNA"/>
</dbReference>
<evidence type="ECO:0000313" key="2">
    <source>
        <dbReference type="Proteomes" id="UP001162060"/>
    </source>
</evidence>
<gene>
    <name evidence="1" type="ORF">PM001_LOCUS17055</name>
</gene>
<comment type="caution">
    <text evidence="1">The sequence shown here is derived from an EMBL/GenBank/DDBJ whole genome shotgun (WGS) entry which is preliminary data.</text>
</comment>
<dbReference type="Proteomes" id="UP001162060">
    <property type="component" value="Unassembled WGS sequence"/>
</dbReference>
<accession>A0AAV1UEW0</accession>
<evidence type="ECO:0000313" key="1">
    <source>
        <dbReference type="EMBL" id="CAK7931905.1"/>
    </source>
</evidence>
<reference evidence="1" key="1">
    <citation type="submission" date="2024-01" db="EMBL/GenBank/DDBJ databases">
        <authorList>
            <person name="Webb A."/>
        </authorList>
    </citation>
    <scope>NUCLEOTIDE SEQUENCE</scope>
    <source>
        <strain evidence="1">Pm1</strain>
    </source>
</reference>
<name>A0AAV1UEW0_9STRA</name>